<organism evidence="2 3">
    <name type="scientific">Paludisphaera mucosa</name>
    <dbReference type="NCBI Taxonomy" id="3030827"/>
    <lineage>
        <taxon>Bacteria</taxon>
        <taxon>Pseudomonadati</taxon>
        <taxon>Planctomycetota</taxon>
        <taxon>Planctomycetia</taxon>
        <taxon>Isosphaerales</taxon>
        <taxon>Isosphaeraceae</taxon>
        <taxon>Paludisphaera</taxon>
    </lineage>
</organism>
<dbReference type="Proteomes" id="UP001216907">
    <property type="component" value="Unassembled WGS sequence"/>
</dbReference>
<feature type="transmembrane region" description="Helical" evidence="1">
    <location>
        <begin position="85"/>
        <end position="105"/>
    </location>
</feature>
<accession>A0ABT6FEK9</accession>
<dbReference type="EMBL" id="JARRAG010000002">
    <property type="protein sequence ID" value="MDG3005818.1"/>
    <property type="molecule type" value="Genomic_DNA"/>
</dbReference>
<evidence type="ECO:0000256" key="1">
    <source>
        <dbReference type="SAM" id="Phobius"/>
    </source>
</evidence>
<keyword evidence="1" id="KW-0812">Transmembrane</keyword>
<keyword evidence="3" id="KW-1185">Reference proteome</keyword>
<feature type="transmembrane region" description="Helical" evidence="1">
    <location>
        <begin position="139"/>
        <end position="160"/>
    </location>
</feature>
<feature type="transmembrane region" description="Helical" evidence="1">
    <location>
        <begin position="111"/>
        <end position="132"/>
    </location>
</feature>
<dbReference type="RefSeq" id="WP_277862147.1">
    <property type="nucleotide sequence ID" value="NZ_JARRAG010000002.1"/>
</dbReference>
<evidence type="ECO:0008006" key="4">
    <source>
        <dbReference type="Google" id="ProtNLM"/>
    </source>
</evidence>
<keyword evidence="1" id="KW-1133">Transmembrane helix</keyword>
<keyword evidence="1" id="KW-0472">Membrane</keyword>
<feature type="transmembrane region" description="Helical" evidence="1">
    <location>
        <begin position="365"/>
        <end position="385"/>
    </location>
</feature>
<feature type="transmembrane region" description="Helical" evidence="1">
    <location>
        <begin position="55"/>
        <end position="73"/>
    </location>
</feature>
<protein>
    <recommendedName>
        <fullName evidence="4">Glycosyltransferase RgtA/B/C/D-like domain-containing protein</fullName>
    </recommendedName>
</protein>
<feature type="transmembrane region" description="Helical" evidence="1">
    <location>
        <begin position="301"/>
        <end position="323"/>
    </location>
</feature>
<feature type="transmembrane region" description="Helical" evidence="1">
    <location>
        <begin position="391"/>
        <end position="414"/>
    </location>
</feature>
<reference evidence="2 3" key="1">
    <citation type="submission" date="2023-03" db="EMBL/GenBank/DDBJ databases">
        <title>Paludisphaera mucosa sp. nov. a novel planctomycete from northern fen.</title>
        <authorList>
            <person name="Ivanova A."/>
        </authorList>
    </citation>
    <scope>NUCLEOTIDE SEQUENCE [LARGE SCALE GENOMIC DNA]</scope>
    <source>
        <strain evidence="2 3">Pla2</strain>
    </source>
</reference>
<sequence length="532" mass="56984">MKRPEVLALLALLVALGWSVVVRLPLVANAPVHLDSDLAVDGLTLRDAVDGHWRWHYPGTPYMGTGAVLLSYVPAKVWGASPSTLVAGGTFAYALLIAGVFATAWAVHGPGVAGCSLVPLAFASTGTIWLTGRITGGHMLAAAWSAGAWALLAWFVARGGRGRAFLLGLWCGLGLWHDSMFLMTLVGLIVAGLFAAVACRGSGTWRSALVCGLLLSAGLAIGSAPRPIGRWIEPHDAYNEQFAWSLDPALLKEHTRILGLDCLPRLVAGHRLPGLEADPDPAFLGGGAPVRRAGGRRQIDAVDVVTTFLGLVLFLVAFATLAAKVVRAGTIAGRTVALGLLTTSAAILTAFVVNRNIFNADNYRYLVLLLIPWALGFGLALDSLARKSTGGLAAALGIAIAFGLAFTLDASAWYRRLGWIDERGTVVRRTVDDPAHRWLDEHPAVADFTAGYWDAYRLAFLSRRPLRGVPHPIYPNRFPEWSRDLPGGRPTTLVVRSTPEDQRLLQQALGEGGRVLLRERGTTIATWPIRPR</sequence>
<feature type="transmembrane region" description="Helical" evidence="1">
    <location>
        <begin position="335"/>
        <end position="353"/>
    </location>
</feature>
<gene>
    <name evidence="2" type="ORF">PZE19_18680</name>
</gene>
<evidence type="ECO:0000313" key="2">
    <source>
        <dbReference type="EMBL" id="MDG3005818.1"/>
    </source>
</evidence>
<proteinExistence type="predicted"/>
<evidence type="ECO:0000313" key="3">
    <source>
        <dbReference type="Proteomes" id="UP001216907"/>
    </source>
</evidence>
<feature type="transmembrane region" description="Helical" evidence="1">
    <location>
        <begin position="180"/>
        <end position="199"/>
    </location>
</feature>
<comment type="caution">
    <text evidence="2">The sequence shown here is derived from an EMBL/GenBank/DDBJ whole genome shotgun (WGS) entry which is preliminary data.</text>
</comment>
<name>A0ABT6FEK9_9BACT</name>